<dbReference type="Pfam" id="PF09796">
    <property type="entry name" value="QCR10"/>
    <property type="match status" value="1"/>
</dbReference>
<reference evidence="2 3" key="1">
    <citation type="journal article" date="2011" name="J. Gen. Appl. Microbiol.">
        <title>Draft genome sequencing of the enigmatic yeast Saitoella complicata.</title>
        <authorList>
            <person name="Nishida H."/>
            <person name="Hamamoto M."/>
            <person name="Sugiyama J."/>
        </authorList>
    </citation>
    <scope>NUCLEOTIDE SEQUENCE [LARGE SCALE GENOMIC DNA]</scope>
    <source>
        <strain evidence="2 3">NRRL Y-17804</strain>
    </source>
</reference>
<dbReference type="GO" id="GO:0005739">
    <property type="term" value="C:mitochondrion"/>
    <property type="evidence" value="ECO:0007669"/>
    <property type="project" value="GOC"/>
</dbReference>
<dbReference type="EMBL" id="BACD03000008">
    <property type="protein sequence ID" value="GAO47301.1"/>
    <property type="molecule type" value="Genomic_DNA"/>
</dbReference>
<protein>
    <submittedName>
        <fullName evidence="2">Uncharacterized protein</fullName>
    </submittedName>
</protein>
<accession>A0A0E9NC46</accession>
<keyword evidence="3" id="KW-1185">Reference proteome</keyword>
<keyword evidence="1" id="KW-0812">Transmembrane</keyword>
<keyword evidence="1" id="KW-0472">Membrane</keyword>
<dbReference type="InterPro" id="IPR019182">
    <property type="entry name" value="Cytochrome_b-c1_su10_fun"/>
</dbReference>
<comment type="caution">
    <text evidence="2">The sequence shown here is derived from an EMBL/GenBank/DDBJ whole genome shotgun (WGS) entry which is preliminary data.</text>
</comment>
<name>A0A0E9NC46_SAICN</name>
<evidence type="ECO:0000256" key="1">
    <source>
        <dbReference type="SAM" id="Phobius"/>
    </source>
</evidence>
<dbReference type="Proteomes" id="UP000033140">
    <property type="component" value="Unassembled WGS sequence"/>
</dbReference>
<reference evidence="2 3" key="2">
    <citation type="journal article" date="2014" name="J. Gen. Appl. Microbiol.">
        <title>The early diverging ascomycetous budding yeast Saitoella complicata has three histone deacetylases belonging to the Clr6, Hos2, and Rpd3 lineages.</title>
        <authorList>
            <person name="Nishida H."/>
            <person name="Matsumoto T."/>
            <person name="Kondo S."/>
            <person name="Hamamoto M."/>
            <person name="Yoshikawa H."/>
        </authorList>
    </citation>
    <scope>NUCLEOTIDE SEQUENCE [LARGE SCALE GENOMIC DNA]</scope>
    <source>
        <strain evidence="2 3">NRRL Y-17804</strain>
    </source>
</reference>
<evidence type="ECO:0000313" key="2">
    <source>
        <dbReference type="EMBL" id="GAO47301.1"/>
    </source>
</evidence>
<sequence>MYSSVSPIPSGYGPRYGAQPHFLKMTPEKFGRWAPSLVAWGATAGVAAIFLLSGLPRMKRDVLQKVPCKCPARRWLLHQRDPCF</sequence>
<keyword evidence="1" id="KW-1133">Transmembrane helix</keyword>
<feature type="transmembrane region" description="Helical" evidence="1">
    <location>
        <begin position="33"/>
        <end position="55"/>
    </location>
</feature>
<evidence type="ECO:0000313" key="3">
    <source>
        <dbReference type="Proteomes" id="UP000033140"/>
    </source>
</evidence>
<proteinExistence type="predicted"/>
<reference evidence="2 3" key="3">
    <citation type="journal article" date="2015" name="Genome Announc.">
        <title>Draft Genome Sequence of the Archiascomycetous Yeast Saitoella complicata.</title>
        <authorList>
            <person name="Yamauchi K."/>
            <person name="Kondo S."/>
            <person name="Hamamoto M."/>
            <person name="Takahashi Y."/>
            <person name="Ogura Y."/>
            <person name="Hayashi T."/>
            <person name="Nishida H."/>
        </authorList>
    </citation>
    <scope>NUCLEOTIDE SEQUENCE [LARGE SCALE GENOMIC DNA]</scope>
    <source>
        <strain evidence="2 3">NRRL Y-17804</strain>
    </source>
</reference>
<dbReference type="GO" id="GO:0006122">
    <property type="term" value="P:mitochondrial electron transport, ubiquinol to cytochrome c"/>
    <property type="evidence" value="ECO:0007669"/>
    <property type="project" value="InterPro"/>
</dbReference>
<gene>
    <name evidence="2" type="ORF">G7K_1510-t1</name>
</gene>
<dbReference type="PANTHER" id="PTHR28254:SF1">
    <property type="entry name" value="CYTOCHROME B-C1 COMPLEX SUBUNIT 10, MITOCHONDRIAL"/>
    <property type="match status" value="1"/>
</dbReference>
<dbReference type="PANTHER" id="PTHR28254">
    <property type="entry name" value="CYTOCHROME B-C1 COMPLEX SUBUNIT 10"/>
    <property type="match status" value="1"/>
</dbReference>
<dbReference type="AlphaFoldDB" id="A0A0E9NC46"/>
<organism evidence="2 3">
    <name type="scientific">Saitoella complicata (strain BCRC 22490 / CBS 7301 / JCM 7358 / NBRC 10748 / NRRL Y-17804)</name>
    <dbReference type="NCBI Taxonomy" id="698492"/>
    <lineage>
        <taxon>Eukaryota</taxon>
        <taxon>Fungi</taxon>
        <taxon>Dikarya</taxon>
        <taxon>Ascomycota</taxon>
        <taxon>Taphrinomycotina</taxon>
        <taxon>Taphrinomycotina incertae sedis</taxon>
        <taxon>Saitoella</taxon>
    </lineage>
</organism>